<evidence type="ECO:0000313" key="6">
    <source>
        <dbReference type="Proteomes" id="UP000466906"/>
    </source>
</evidence>
<dbReference type="EMBL" id="AP022565">
    <property type="protein sequence ID" value="BBX28773.1"/>
    <property type="molecule type" value="Genomic_DNA"/>
</dbReference>
<feature type="DNA-binding region" description="H-T-H motif" evidence="2">
    <location>
        <begin position="44"/>
        <end position="63"/>
    </location>
</feature>
<name>A0A6N4UY57_9MYCO</name>
<dbReference type="InterPro" id="IPR001647">
    <property type="entry name" value="HTH_TetR"/>
</dbReference>
<dbReference type="InterPro" id="IPR050109">
    <property type="entry name" value="HTH-type_TetR-like_transc_reg"/>
</dbReference>
<dbReference type="PRINTS" id="PR00455">
    <property type="entry name" value="HTHTETR"/>
</dbReference>
<organism evidence="5 6">
    <name type="scientific">Mycolicibacterium alvei</name>
    <dbReference type="NCBI Taxonomy" id="67081"/>
    <lineage>
        <taxon>Bacteria</taxon>
        <taxon>Bacillati</taxon>
        <taxon>Actinomycetota</taxon>
        <taxon>Actinomycetes</taxon>
        <taxon>Mycobacteriales</taxon>
        <taxon>Mycobacteriaceae</taxon>
        <taxon>Mycolicibacterium</taxon>
    </lineage>
</organism>
<dbReference type="Gene3D" id="1.10.357.10">
    <property type="entry name" value="Tetracycline Repressor, domain 2"/>
    <property type="match status" value="1"/>
</dbReference>
<dbReference type="GO" id="GO:0003700">
    <property type="term" value="F:DNA-binding transcription factor activity"/>
    <property type="evidence" value="ECO:0007669"/>
    <property type="project" value="TreeGrafter"/>
</dbReference>
<sequence>MTIDTTPQAARRPYAPRMAPAQRREHLLDAALRVIAEHGVGKVSMDSVAKQAGVTRPVVYKHFDDTNALLRASLVREEQRAVAQYRDAFPPASSQMALTERLRTLYANLLKMFEASPDLWRAILVLADSTTSVFRTRLEQGRELAANSIEALLTAQADGDSLPPDTDVELLARMMLSLILESGRLLLTDPDNYPRERLLAGADTAVTSLIRP</sequence>
<dbReference type="InterPro" id="IPR036271">
    <property type="entry name" value="Tet_transcr_reg_TetR-rel_C_sf"/>
</dbReference>
<dbReference type="Proteomes" id="UP000466906">
    <property type="component" value="Chromosome"/>
</dbReference>
<keyword evidence="6" id="KW-1185">Reference proteome</keyword>
<dbReference type="GO" id="GO:0000976">
    <property type="term" value="F:transcription cis-regulatory region binding"/>
    <property type="evidence" value="ECO:0007669"/>
    <property type="project" value="TreeGrafter"/>
</dbReference>
<dbReference type="AlphaFoldDB" id="A0A6N4UY57"/>
<accession>A0A6N4UY57</accession>
<dbReference type="PANTHER" id="PTHR30055">
    <property type="entry name" value="HTH-TYPE TRANSCRIPTIONAL REGULATOR RUTR"/>
    <property type="match status" value="1"/>
</dbReference>
<feature type="domain" description="HTH tetR-type" evidence="4">
    <location>
        <begin position="21"/>
        <end position="81"/>
    </location>
</feature>
<evidence type="ECO:0000256" key="3">
    <source>
        <dbReference type="SAM" id="MobiDB-lite"/>
    </source>
</evidence>
<evidence type="ECO:0000313" key="5">
    <source>
        <dbReference type="EMBL" id="BBX28773.1"/>
    </source>
</evidence>
<dbReference type="KEGG" id="malv:MALV_38980"/>
<keyword evidence="1 2" id="KW-0238">DNA-binding</keyword>
<dbReference type="PROSITE" id="PS01081">
    <property type="entry name" value="HTH_TETR_1"/>
    <property type="match status" value="1"/>
</dbReference>
<proteinExistence type="predicted"/>
<evidence type="ECO:0000256" key="1">
    <source>
        <dbReference type="ARBA" id="ARBA00023125"/>
    </source>
</evidence>
<dbReference type="Pfam" id="PF00440">
    <property type="entry name" value="TetR_N"/>
    <property type="match status" value="1"/>
</dbReference>
<dbReference type="PANTHER" id="PTHR30055:SF226">
    <property type="entry name" value="HTH-TYPE TRANSCRIPTIONAL REGULATOR PKSA"/>
    <property type="match status" value="1"/>
</dbReference>
<feature type="compositionally biased region" description="Low complexity" evidence="3">
    <location>
        <begin position="7"/>
        <end position="20"/>
    </location>
</feature>
<dbReference type="SUPFAM" id="SSF48498">
    <property type="entry name" value="Tetracyclin repressor-like, C-terminal domain"/>
    <property type="match status" value="1"/>
</dbReference>
<dbReference type="InterPro" id="IPR023772">
    <property type="entry name" value="DNA-bd_HTH_TetR-type_CS"/>
</dbReference>
<feature type="region of interest" description="Disordered" evidence="3">
    <location>
        <begin position="1"/>
        <end position="20"/>
    </location>
</feature>
<dbReference type="SUPFAM" id="SSF46689">
    <property type="entry name" value="Homeodomain-like"/>
    <property type="match status" value="1"/>
</dbReference>
<dbReference type="InterPro" id="IPR009057">
    <property type="entry name" value="Homeodomain-like_sf"/>
</dbReference>
<dbReference type="RefSeq" id="WP_163666634.1">
    <property type="nucleotide sequence ID" value="NZ_AP022565.1"/>
</dbReference>
<evidence type="ECO:0000259" key="4">
    <source>
        <dbReference type="PROSITE" id="PS50977"/>
    </source>
</evidence>
<evidence type="ECO:0000256" key="2">
    <source>
        <dbReference type="PROSITE-ProRule" id="PRU00335"/>
    </source>
</evidence>
<reference evidence="5 6" key="1">
    <citation type="journal article" date="2019" name="Emerg. Microbes Infect.">
        <title>Comprehensive subspecies identification of 175 nontuberculous mycobacteria species based on 7547 genomic profiles.</title>
        <authorList>
            <person name="Matsumoto Y."/>
            <person name="Kinjo T."/>
            <person name="Motooka D."/>
            <person name="Nabeya D."/>
            <person name="Jung N."/>
            <person name="Uechi K."/>
            <person name="Horii T."/>
            <person name="Iida T."/>
            <person name="Fujita J."/>
            <person name="Nakamura S."/>
        </authorList>
    </citation>
    <scope>NUCLEOTIDE SEQUENCE [LARGE SCALE GENOMIC DNA]</scope>
    <source>
        <strain evidence="5 6">JCM 12272</strain>
    </source>
</reference>
<protein>
    <recommendedName>
        <fullName evidence="4">HTH tetR-type domain-containing protein</fullName>
    </recommendedName>
</protein>
<dbReference type="PROSITE" id="PS50977">
    <property type="entry name" value="HTH_TETR_2"/>
    <property type="match status" value="1"/>
</dbReference>
<gene>
    <name evidence="5" type="ORF">MALV_38980</name>
</gene>